<evidence type="ECO:0000256" key="4">
    <source>
        <dbReference type="ARBA" id="ARBA00022777"/>
    </source>
</evidence>
<dbReference type="PANTHER" id="PTHR11139">
    <property type="entry name" value="ATAXIA TELANGIECTASIA MUTATED ATM -RELATED"/>
    <property type="match status" value="1"/>
</dbReference>
<evidence type="ECO:0000256" key="3">
    <source>
        <dbReference type="ARBA" id="ARBA00022741"/>
    </source>
</evidence>
<feature type="compositionally biased region" description="Polar residues" evidence="8">
    <location>
        <begin position="491"/>
        <end position="516"/>
    </location>
</feature>
<dbReference type="GO" id="GO:0000184">
    <property type="term" value="P:nuclear-transcribed mRNA catabolic process, nonsense-mediated decay"/>
    <property type="evidence" value="ECO:0007669"/>
    <property type="project" value="InterPro"/>
</dbReference>
<dbReference type="InterPro" id="IPR050517">
    <property type="entry name" value="DDR_Repair_Kinase"/>
</dbReference>
<dbReference type="SMART" id="SM00146">
    <property type="entry name" value="PI3Kc"/>
    <property type="match status" value="1"/>
</dbReference>
<name>A0A9P6PVE6_9FUNG</name>
<proteinExistence type="predicted"/>
<dbReference type="Gene3D" id="1.10.1070.11">
    <property type="entry name" value="Phosphatidylinositol 3-/4-kinase, catalytic domain"/>
    <property type="match status" value="1"/>
</dbReference>
<evidence type="ECO:0000256" key="8">
    <source>
        <dbReference type="SAM" id="MobiDB-lite"/>
    </source>
</evidence>
<dbReference type="Pfam" id="PF00454">
    <property type="entry name" value="PI3_PI4_kinase"/>
    <property type="match status" value="1"/>
</dbReference>
<dbReference type="Proteomes" id="UP000726737">
    <property type="component" value="Unassembled WGS sequence"/>
</dbReference>
<accession>A0A9P6PVE6</accession>
<dbReference type="AlphaFoldDB" id="A0A9P6PVE6"/>
<keyword evidence="3" id="KW-0547">Nucleotide-binding</keyword>
<dbReference type="GO" id="GO:0004674">
    <property type="term" value="F:protein serine/threonine kinase activity"/>
    <property type="evidence" value="ECO:0007669"/>
    <property type="project" value="UniProtKB-EC"/>
</dbReference>
<evidence type="ECO:0000256" key="6">
    <source>
        <dbReference type="ARBA" id="ARBA00047899"/>
    </source>
</evidence>
<keyword evidence="2" id="KW-0808">Transferase</keyword>
<evidence type="ECO:0000256" key="2">
    <source>
        <dbReference type="ARBA" id="ARBA00022679"/>
    </source>
</evidence>
<dbReference type="SMART" id="SM01343">
    <property type="entry name" value="FATC"/>
    <property type="match status" value="1"/>
</dbReference>
<dbReference type="GO" id="GO:0005634">
    <property type="term" value="C:nucleus"/>
    <property type="evidence" value="ECO:0007669"/>
    <property type="project" value="TreeGrafter"/>
</dbReference>
<dbReference type="GO" id="GO:0035556">
    <property type="term" value="P:intracellular signal transduction"/>
    <property type="evidence" value="ECO:0007669"/>
    <property type="project" value="UniProtKB-ARBA"/>
</dbReference>
<dbReference type="PROSITE" id="PS50290">
    <property type="entry name" value="PI3_4_KINASE_3"/>
    <property type="match status" value="1"/>
</dbReference>
<keyword evidence="12" id="KW-1185">Reference proteome</keyword>
<evidence type="ECO:0000313" key="12">
    <source>
        <dbReference type="Proteomes" id="UP000726737"/>
    </source>
</evidence>
<feature type="domain" description="FATC" evidence="10">
    <location>
        <begin position="617"/>
        <end position="649"/>
    </location>
</feature>
<dbReference type="Gene3D" id="3.30.1010.10">
    <property type="entry name" value="Phosphatidylinositol 3-kinase Catalytic Subunit, Chain A, domain 4"/>
    <property type="match status" value="1"/>
</dbReference>
<feature type="region of interest" description="Disordered" evidence="8">
    <location>
        <begin position="483"/>
        <end position="520"/>
    </location>
</feature>
<dbReference type="PROSITE" id="PS51190">
    <property type="entry name" value="FATC"/>
    <property type="match status" value="1"/>
</dbReference>
<evidence type="ECO:0000313" key="11">
    <source>
        <dbReference type="EMBL" id="KAG0253543.1"/>
    </source>
</evidence>
<keyword evidence="5" id="KW-0067">ATP-binding</keyword>
<sequence length="649" mass="72809">MSGMQELRNTLQELTEQYQGLDAIPGLGAEEKHAVMTDTYQQSMTPLLATFESLQDENSRPESNHERWFISTFRDRIQAALDSLRSPKTWDNLFEGLNMLRDIGVDIGKELSGARVLQLSDLSPDLANIQSSLIDIPSPKQGTGVTIQSFEQQVVIIPTKTKPKKLTLIGCDGKRYTYLFKGLEDLHLDERVMQLLRITNGMLRRDKDSCSRELIARHYAVVPLSDSSGMIQWVENTVSIYTIIAKWQHRETLCARWMNDDSPAAPHPAPQRATDVYHEKAAVALKKAGLPPNHPRRQWPKSILLDLYHEMASETPADLLEREIWSSSPTPGEWWRKSVRFARSTAVMSMIGYVIGLGDRHLENILIEFTTGDLVHIDYNVCFEKGKRLRIPEIVPFRLSRNMLTSLGLTGVEGNFRIGCEQTMKVMRKNKEILVTLLEAFVYDPLVDWQIETTTVQGGVGVGGAGVVGFDSAQGSIREGHSGLILDSENESGSVSGTNIRDSRSSFDANPSTRASSIRRRLSNESLISVSSTSIKSMTTTDSNSKRWNSHAGDQVDSTSSSGTLSLLNQANQQQPQPSQHLQQQQQPPLHQRNVIAVNILRRVRHKLEGRDFEAGKKCKVPEQVDRVIQEATNVENLANMFEGWTPWL</sequence>
<feature type="region of interest" description="Disordered" evidence="8">
    <location>
        <begin position="535"/>
        <end position="593"/>
    </location>
</feature>
<evidence type="ECO:0000259" key="10">
    <source>
        <dbReference type="PROSITE" id="PS51190"/>
    </source>
</evidence>
<evidence type="ECO:0000259" key="9">
    <source>
        <dbReference type="PROSITE" id="PS50290"/>
    </source>
</evidence>
<protein>
    <recommendedName>
        <fullName evidence="1">non-specific serine/threonine protein kinase</fullName>
        <ecNumber evidence="1">2.7.11.1</ecNumber>
    </recommendedName>
</protein>
<keyword evidence="4 11" id="KW-0418">Kinase</keyword>
<evidence type="ECO:0000256" key="1">
    <source>
        <dbReference type="ARBA" id="ARBA00012513"/>
    </source>
</evidence>
<dbReference type="InterPro" id="IPR036940">
    <property type="entry name" value="PI3/4_kinase_cat_sf"/>
</dbReference>
<dbReference type="InterPro" id="IPR039414">
    <property type="entry name" value="SMG1_PIKKc"/>
</dbReference>
<dbReference type="PROSITE" id="PS00916">
    <property type="entry name" value="PI3_4_KINASE_2"/>
    <property type="match status" value="1"/>
</dbReference>
<dbReference type="InterPro" id="IPR003152">
    <property type="entry name" value="FATC_dom"/>
</dbReference>
<organism evidence="11 12">
    <name type="scientific">Mortierella polycephala</name>
    <dbReference type="NCBI Taxonomy" id="41804"/>
    <lineage>
        <taxon>Eukaryota</taxon>
        <taxon>Fungi</taxon>
        <taxon>Fungi incertae sedis</taxon>
        <taxon>Mucoromycota</taxon>
        <taxon>Mortierellomycotina</taxon>
        <taxon>Mortierellomycetes</taxon>
        <taxon>Mortierellales</taxon>
        <taxon>Mortierellaceae</taxon>
        <taxon>Mortierella</taxon>
    </lineage>
</organism>
<feature type="domain" description="PI3K/PI4K catalytic" evidence="9">
    <location>
        <begin position="150"/>
        <end position="492"/>
    </location>
</feature>
<dbReference type="OrthoDB" id="381190at2759"/>
<evidence type="ECO:0000256" key="7">
    <source>
        <dbReference type="ARBA" id="ARBA00048679"/>
    </source>
</evidence>
<feature type="compositionally biased region" description="Low complexity" evidence="8">
    <location>
        <begin position="558"/>
        <end position="592"/>
    </location>
</feature>
<comment type="caution">
    <text evidence="11">The sequence shown here is derived from an EMBL/GenBank/DDBJ whole genome shotgun (WGS) entry which is preliminary data.</text>
</comment>
<dbReference type="SUPFAM" id="SSF56112">
    <property type="entry name" value="Protein kinase-like (PK-like)"/>
    <property type="match status" value="1"/>
</dbReference>
<gene>
    <name evidence="11" type="primary">SMG1</name>
    <name evidence="11" type="ORF">BG011_006311</name>
</gene>
<dbReference type="InterPro" id="IPR011009">
    <property type="entry name" value="Kinase-like_dom_sf"/>
</dbReference>
<dbReference type="InterPro" id="IPR018936">
    <property type="entry name" value="PI3/4_kinase_CS"/>
</dbReference>
<dbReference type="Pfam" id="PF02260">
    <property type="entry name" value="FATC"/>
    <property type="match status" value="1"/>
</dbReference>
<dbReference type="GO" id="GO:0005524">
    <property type="term" value="F:ATP binding"/>
    <property type="evidence" value="ECO:0007669"/>
    <property type="project" value="UniProtKB-KW"/>
</dbReference>
<dbReference type="InterPro" id="IPR000403">
    <property type="entry name" value="PI3/4_kinase_cat_dom"/>
</dbReference>
<reference evidence="11" key="1">
    <citation type="journal article" date="2020" name="Fungal Divers.">
        <title>Resolving the Mortierellaceae phylogeny through synthesis of multi-gene phylogenetics and phylogenomics.</title>
        <authorList>
            <person name="Vandepol N."/>
            <person name="Liber J."/>
            <person name="Desiro A."/>
            <person name="Na H."/>
            <person name="Kennedy M."/>
            <person name="Barry K."/>
            <person name="Grigoriev I.V."/>
            <person name="Miller A.N."/>
            <person name="O'Donnell K."/>
            <person name="Stajich J.E."/>
            <person name="Bonito G."/>
        </authorList>
    </citation>
    <scope>NUCLEOTIDE SEQUENCE</scope>
    <source>
        <strain evidence="11">KOD948</strain>
    </source>
</reference>
<dbReference type="PANTHER" id="PTHR11139:SF71">
    <property type="entry name" value="SERINE_THREONINE-PROTEIN KINASE SMG1"/>
    <property type="match status" value="1"/>
</dbReference>
<dbReference type="EMBL" id="JAAAJA010000453">
    <property type="protein sequence ID" value="KAG0253543.1"/>
    <property type="molecule type" value="Genomic_DNA"/>
</dbReference>
<comment type="catalytic activity">
    <reaction evidence="7">
        <text>L-seryl-[protein] + ATP = O-phospho-L-seryl-[protein] + ADP + H(+)</text>
        <dbReference type="Rhea" id="RHEA:17989"/>
        <dbReference type="Rhea" id="RHEA-COMP:9863"/>
        <dbReference type="Rhea" id="RHEA-COMP:11604"/>
        <dbReference type="ChEBI" id="CHEBI:15378"/>
        <dbReference type="ChEBI" id="CHEBI:29999"/>
        <dbReference type="ChEBI" id="CHEBI:30616"/>
        <dbReference type="ChEBI" id="CHEBI:83421"/>
        <dbReference type="ChEBI" id="CHEBI:456216"/>
        <dbReference type="EC" id="2.7.11.1"/>
    </reaction>
</comment>
<dbReference type="EC" id="2.7.11.1" evidence="1"/>
<dbReference type="CDD" id="cd05170">
    <property type="entry name" value="PIKKc_SMG1"/>
    <property type="match status" value="1"/>
</dbReference>
<comment type="catalytic activity">
    <reaction evidence="6">
        <text>L-threonyl-[protein] + ATP = O-phospho-L-threonyl-[protein] + ADP + H(+)</text>
        <dbReference type="Rhea" id="RHEA:46608"/>
        <dbReference type="Rhea" id="RHEA-COMP:11060"/>
        <dbReference type="Rhea" id="RHEA-COMP:11605"/>
        <dbReference type="ChEBI" id="CHEBI:15378"/>
        <dbReference type="ChEBI" id="CHEBI:30013"/>
        <dbReference type="ChEBI" id="CHEBI:30616"/>
        <dbReference type="ChEBI" id="CHEBI:61977"/>
        <dbReference type="ChEBI" id="CHEBI:456216"/>
        <dbReference type="EC" id="2.7.11.1"/>
    </reaction>
</comment>
<evidence type="ECO:0000256" key="5">
    <source>
        <dbReference type="ARBA" id="ARBA00022840"/>
    </source>
</evidence>